<dbReference type="Pfam" id="PF13452">
    <property type="entry name" value="FAS1_DH_region"/>
    <property type="match status" value="1"/>
</dbReference>
<dbReference type="Gene3D" id="3.10.129.10">
    <property type="entry name" value="Hotdog Thioesterase"/>
    <property type="match status" value="1"/>
</dbReference>
<accession>T0YAH8</accession>
<protein>
    <recommendedName>
        <fullName evidence="1">FAS1-like dehydratase domain-containing protein</fullName>
    </recommendedName>
</protein>
<dbReference type="InterPro" id="IPR039569">
    <property type="entry name" value="FAS1-like_DH_region"/>
</dbReference>
<comment type="caution">
    <text evidence="2">The sequence shown here is derived from an EMBL/GenBank/DDBJ whole genome shotgun (WGS) entry which is preliminary data.</text>
</comment>
<reference evidence="2" key="2">
    <citation type="journal article" date="2014" name="ISME J.">
        <title>Microbial stratification in low pH oxic and suboxic macroscopic growths along an acid mine drainage.</title>
        <authorList>
            <person name="Mendez-Garcia C."/>
            <person name="Mesa V."/>
            <person name="Sprenger R.R."/>
            <person name="Richter M."/>
            <person name="Diez M.S."/>
            <person name="Solano J."/>
            <person name="Bargiela R."/>
            <person name="Golyshina O.V."/>
            <person name="Manteca A."/>
            <person name="Ramos J.L."/>
            <person name="Gallego J.R."/>
            <person name="Llorente I."/>
            <person name="Martins Dos Santos V.A."/>
            <person name="Jensen O.N."/>
            <person name="Pelaez A.I."/>
            <person name="Sanchez J."/>
            <person name="Ferrer M."/>
        </authorList>
    </citation>
    <scope>NUCLEOTIDE SEQUENCE</scope>
</reference>
<dbReference type="CDD" id="cd03441">
    <property type="entry name" value="R_hydratase_like"/>
    <property type="match status" value="1"/>
</dbReference>
<dbReference type="InterPro" id="IPR029069">
    <property type="entry name" value="HotDog_dom_sf"/>
</dbReference>
<dbReference type="SUPFAM" id="SSF54637">
    <property type="entry name" value="Thioesterase/thiol ester dehydrase-isomerase"/>
    <property type="match status" value="1"/>
</dbReference>
<dbReference type="EMBL" id="AUZZ01010711">
    <property type="protein sequence ID" value="EQD28827.1"/>
    <property type="molecule type" value="Genomic_DNA"/>
</dbReference>
<dbReference type="AlphaFoldDB" id="T0YAH8"/>
<sequence>MGLSKDLIGTTRAGGSLLITRSRLRLFAKATGQEDPVFVDVKAAKQAGHRDLPVPPTFLFAVDLEVPDPFAYLAELGVDLRTILHGEQAFTYHATAHAGDE</sequence>
<proteinExistence type="predicted"/>
<evidence type="ECO:0000259" key="1">
    <source>
        <dbReference type="Pfam" id="PF13452"/>
    </source>
</evidence>
<feature type="non-terminal residue" evidence="2">
    <location>
        <position position="101"/>
    </location>
</feature>
<reference evidence="2" key="1">
    <citation type="submission" date="2013-08" db="EMBL/GenBank/DDBJ databases">
        <authorList>
            <person name="Mendez C."/>
            <person name="Richter M."/>
            <person name="Ferrer M."/>
            <person name="Sanchez J."/>
        </authorList>
    </citation>
    <scope>NUCLEOTIDE SEQUENCE</scope>
</reference>
<evidence type="ECO:0000313" key="2">
    <source>
        <dbReference type="EMBL" id="EQD28827.1"/>
    </source>
</evidence>
<name>T0YAH8_9ZZZZ</name>
<gene>
    <name evidence="2" type="ORF">B2A_14738</name>
</gene>
<feature type="domain" description="FAS1-like dehydratase" evidence="1">
    <location>
        <begin position="7"/>
        <end position="101"/>
    </location>
</feature>
<organism evidence="2">
    <name type="scientific">mine drainage metagenome</name>
    <dbReference type="NCBI Taxonomy" id="410659"/>
    <lineage>
        <taxon>unclassified sequences</taxon>
        <taxon>metagenomes</taxon>
        <taxon>ecological metagenomes</taxon>
    </lineage>
</organism>